<dbReference type="GO" id="GO:0005524">
    <property type="term" value="F:ATP binding"/>
    <property type="evidence" value="ECO:0007669"/>
    <property type="project" value="UniProtKB-KW"/>
</dbReference>
<comment type="cofactor">
    <cofactor evidence="2">
        <name>K(+)</name>
        <dbReference type="ChEBI" id="CHEBI:29103"/>
    </cofactor>
</comment>
<dbReference type="Gene3D" id="3.30.470.20">
    <property type="entry name" value="ATP-grasp fold, B domain"/>
    <property type="match status" value="1"/>
</dbReference>
<accession>A0A6C0HGT2</accession>
<dbReference type="SUPFAM" id="SSF56059">
    <property type="entry name" value="Glutathione synthetase ATP-binding domain-like"/>
    <property type="match status" value="1"/>
</dbReference>
<organism evidence="13">
    <name type="scientific">viral metagenome</name>
    <dbReference type="NCBI Taxonomy" id="1070528"/>
    <lineage>
        <taxon>unclassified sequences</taxon>
        <taxon>metagenomes</taxon>
        <taxon>organismal metagenomes</taxon>
    </lineage>
</organism>
<evidence type="ECO:0000313" key="13">
    <source>
        <dbReference type="EMBL" id="QHT79316.1"/>
    </source>
</evidence>
<protein>
    <recommendedName>
        <fullName evidence="11">Tubulin--tyrosine ligase</fullName>
        <ecNumber evidence="10">6.3.2.25</ecNumber>
    </recommendedName>
</protein>
<comment type="subunit">
    <text evidence="3">Monomer.</text>
</comment>
<dbReference type="PROSITE" id="PS51221">
    <property type="entry name" value="TTL"/>
    <property type="match status" value="1"/>
</dbReference>
<evidence type="ECO:0000256" key="5">
    <source>
        <dbReference type="ARBA" id="ARBA00022741"/>
    </source>
</evidence>
<dbReference type="GO" id="GO:0005876">
    <property type="term" value="C:spindle microtubule"/>
    <property type="evidence" value="ECO:0007669"/>
    <property type="project" value="TreeGrafter"/>
</dbReference>
<dbReference type="EC" id="6.3.2.25" evidence="10"/>
<dbReference type="InterPro" id="IPR052492">
    <property type="entry name" value="Tubulin-tyrosine_ligase"/>
</dbReference>
<dbReference type="GO" id="GO:0000226">
    <property type="term" value="P:microtubule cytoskeleton organization"/>
    <property type="evidence" value="ECO:0007669"/>
    <property type="project" value="TreeGrafter"/>
</dbReference>
<keyword evidence="8" id="KW-0630">Potassium</keyword>
<comment type="catalytic activity">
    <reaction evidence="12">
        <text>C-terminal L-alpha-aminoacyl-L-glutamyl-L-glutamyl-[tubulin] + L-tyrosine + ATP = C-terminal L-alpha-aminoacyl-L-glutamyl-L-glutamyl-L-tyrosyl-[tubulin] + ADP + phosphate + H(+)</text>
        <dbReference type="Rhea" id="RHEA:17605"/>
        <dbReference type="Rhea" id="RHEA-COMP:16434"/>
        <dbReference type="Rhea" id="RHEA-COMP:16435"/>
        <dbReference type="ChEBI" id="CHEBI:15378"/>
        <dbReference type="ChEBI" id="CHEBI:30616"/>
        <dbReference type="ChEBI" id="CHEBI:43474"/>
        <dbReference type="ChEBI" id="CHEBI:58315"/>
        <dbReference type="ChEBI" id="CHEBI:149554"/>
        <dbReference type="ChEBI" id="CHEBI:149555"/>
        <dbReference type="ChEBI" id="CHEBI:456216"/>
        <dbReference type="EC" id="6.3.2.25"/>
    </reaction>
</comment>
<evidence type="ECO:0000256" key="2">
    <source>
        <dbReference type="ARBA" id="ARBA00001958"/>
    </source>
</evidence>
<evidence type="ECO:0000256" key="7">
    <source>
        <dbReference type="ARBA" id="ARBA00022842"/>
    </source>
</evidence>
<dbReference type="PANTHER" id="PTHR46570">
    <property type="entry name" value="TUBULIN--TYROSINE LIGASE"/>
    <property type="match status" value="1"/>
</dbReference>
<proteinExistence type="predicted"/>
<keyword evidence="4" id="KW-0436">Ligase</keyword>
<evidence type="ECO:0000256" key="10">
    <source>
        <dbReference type="ARBA" id="ARBA00038960"/>
    </source>
</evidence>
<keyword evidence="7" id="KW-0460">Magnesium</keyword>
<comment type="cofactor">
    <cofactor evidence="1">
        <name>Mg(2+)</name>
        <dbReference type="ChEBI" id="CHEBI:18420"/>
    </cofactor>
</comment>
<evidence type="ECO:0000256" key="8">
    <source>
        <dbReference type="ARBA" id="ARBA00022958"/>
    </source>
</evidence>
<keyword evidence="6" id="KW-0067">ATP-binding</keyword>
<sequence>MTYYVKTDCKEFTNSMKEELEKYGMKESSNFPVDFVFLSGQWEYYKNHINLKKSLLTNLIQYPDITDKSKLYEKFKGESFIKDSITITDKIPELPSKFLKILKPVDGFSGKDISIVETREEIEEWMKKHKHPKWALQDYIKEPALINGHKFHLRVYVLVIDTHVYVCNKSEFYTSKKPYKQDNWDDKDIHESSYDITPIKEQYYPETLPDGWKRKTEFKDIFKIVLKDIKLKPDWNSKNSYYIFGADIMFEKRKPILIEFNKKPGLVEELFIIPELLKTLFNKKSLFEQIL</sequence>
<dbReference type="EMBL" id="MN739947">
    <property type="protein sequence ID" value="QHT79316.1"/>
    <property type="molecule type" value="Genomic_DNA"/>
</dbReference>
<evidence type="ECO:0000256" key="3">
    <source>
        <dbReference type="ARBA" id="ARBA00011245"/>
    </source>
</evidence>
<evidence type="ECO:0000256" key="6">
    <source>
        <dbReference type="ARBA" id="ARBA00022840"/>
    </source>
</evidence>
<evidence type="ECO:0000256" key="11">
    <source>
        <dbReference type="ARBA" id="ARBA00041021"/>
    </source>
</evidence>
<reference evidence="13" key="1">
    <citation type="journal article" date="2020" name="Nature">
        <title>Giant virus diversity and host interactions through global metagenomics.</title>
        <authorList>
            <person name="Schulz F."/>
            <person name="Roux S."/>
            <person name="Paez-Espino D."/>
            <person name="Jungbluth S."/>
            <person name="Walsh D.A."/>
            <person name="Denef V.J."/>
            <person name="McMahon K.D."/>
            <person name="Konstantinidis K.T."/>
            <person name="Eloe-Fadrosh E.A."/>
            <person name="Kyrpides N.C."/>
            <person name="Woyke T."/>
        </authorList>
    </citation>
    <scope>NUCLEOTIDE SEQUENCE</scope>
    <source>
        <strain evidence="13">GVMAG-M-3300023179-99</strain>
    </source>
</reference>
<keyword evidence="5" id="KW-0547">Nucleotide-binding</keyword>
<evidence type="ECO:0000256" key="1">
    <source>
        <dbReference type="ARBA" id="ARBA00001946"/>
    </source>
</evidence>
<name>A0A6C0HGT2_9ZZZZ</name>
<evidence type="ECO:0000256" key="4">
    <source>
        <dbReference type="ARBA" id="ARBA00022598"/>
    </source>
</evidence>
<dbReference type="GO" id="GO:0004835">
    <property type="term" value="F:tubulin-tyrosine ligase activity"/>
    <property type="evidence" value="ECO:0007669"/>
    <property type="project" value="UniProtKB-EC"/>
</dbReference>
<comment type="function">
    <text evidence="9">Catalyzes the post-translational addition of a tyrosine to the C-terminal end of detyrosinated alpha-tubulin.</text>
</comment>
<dbReference type="PANTHER" id="PTHR46570:SF1">
    <property type="entry name" value="TUBULIN--TYROSINE LIGASE"/>
    <property type="match status" value="1"/>
</dbReference>
<evidence type="ECO:0000256" key="9">
    <source>
        <dbReference type="ARBA" id="ARBA00037791"/>
    </source>
</evidence>
<dbReference type="InterPro" id="IPR004344">
    <property type="entry name" value="TTL/TTLL_fam"/>
</dbReference>
<dbReference type="AlphaFoldDB" id="A0A6C0HGT2"/>
<dbReference type="Pfam" id="PF03133">
    <property type="entry name" value="TTL"/>
    <property type="match status" value="1"/>
</dbReference>
<evidence type="ECO:0000256" key="12">
    <source>
        <dbReference type="ARBA" id="ARBA00047950"/>
    </source>
</evidence>